<dbReference type="CDD" id="cd03225">
    <property type="entry name" value="ABC_cobalt_CbiO_domain1"/>
    <property type="match status" value="1"/>
</dbReference>
<dbReference type="SUPFAM" id="SSF52540">
    <property type="entry name" value="P-loop containing nucleoside triphosphate hydrolases"/>
    <property type="match status" value="1"/>
</dbReference>
<dbReference type="SMART" id="SM00382">
    <property type="entry name" value="AAA"/>
    <property type="match status" value="1"/>
</dbReference>
<dbReference type="InterPro" id="IPR027417">
    <property type="entry name" value="P-loop_NTPase"/>
</dbReference>
<evidence type="ECO:0000313" key="6">
    <source>
        <dbReference type="Proteomes" id="UP000008363"/>
    </source>
</evidence>
<comment type="caution">
    <text evidence="5">The sequence shown here is derived from an EMBL/GenBank/DDBJ whole genome shotgun (WGS) entry which is preliminary data.</text>
</comment>
<dbReference type="InterPro" id="IPR003439">
    <property type="entry name" value="ABC_transporter-like_ATP-bd"/>
</dbReference>
<keyword evidence="1" id="KW-0813">Transport</keyword>
<dbReference type="InterPro" id="IPR015856">
    <property type="entry name" value="ABC_transpr_CbiO/EcfA_su"/>
</dbReference>
<dbReference type="InterPro" id="IPR051309">
    <property type="entry name" value="ABCF_ATPase"/>
</dbReference>
<keyword evidence="2" id="KW-0547">Nucleotide-binding</keyword>
<proteinExistence type="predicted"/>
<dbReference type="RefSeq" id="WP_006332861.1">
    <property type="nucleotide sequence ID" value="NZ_BAHC01000089.1"/>
</dbReference>
<dbReference type="eggNOG" id="COG0488">
    <property type="taxonomic scope" value="Bacteria"/>
</dbReference>
<evidence type="ECO:0000313" key="5">
    <source>
        <dbReference type="EMBL" id="GAB90221.1"/>
    </source>
</evidence>
<dbReference type="FunFam" id="3.40.50.300:FF:001320">
    <property type="entry name" value="Heme ABC transporter ATP-binding protein"/>
    <property type="match status" value="1"/>
</dbReference>
<reference evidence="5 6" key="1">
    <citation type="submission" date="2012-08" db="EMBL/GenBank/DDBJ databases">
        <title>Whole genome shotgun sequence of Gordonia rhizosphera NBRC 16068.</title>
        <authorList>
            <person name="Takarada H."/>
            <person name="Isaki S."/>
            <person name="Hosoyama A."/>
            <person name="Tsuchikane K."/>
            <person name="Katsumata H."/>
            <person name="Baba S."/>
            <person name="Ohji S."/>
            <person name="Yamazaki S."/>
            <person name="Fujita N."/>
        </authorList>
    </citation>
    <scope>NUCLEOTIDE SEQUENCE [LARGE SCALE GENOMIC DNA]</scope>
    <source>
        <strain evidence="5 6">NBRC 16068</strain>
    </source>
</reference>
<dbReference type="GO" id="GO:0016020">
    <property type="term" value="C:membrane"/>
    <property type="evidence" value="ECO:0007669"/>
    <property type="project" value="InterPro"/>
</dbReference>
<evidence type="ECO:0000256" key="2">
    <source>
        <dbReference type="ARBA" id="ARBA00022741"/>
    </source>
</evidence>
<gene>
    <name evidence="5" type="ORF">GORHZ_089_00080</name>
</gene>
<keyword evidence="3 5" id="KW-0067">ATP-binding</keyword>
<dbReference type="InterPro" id="IPR017871">
    <property type="entry name" value="ABC_transporter-like_CS"/>
</dbReference>
<dbReference type="GO" id="GO:0022857">
    <property type="term" value="F:transmembrane transporter activity"/>
    <property type="evidence" value="ECO:0007669"/>
    <property type="project" value="UniProtKB-ARBA"/>
</dbReference>
<evidence type="ECO:0000256" key="3">
    <source>
        <dbReference type="ARBA" id="ARBA00022840"/>
    </source>
</evidence>
<keyword evidence="6" id="KW-1185">Reference proteome</keyword>
<evidence type="ECO:0000256" key="1">
    <source>
        <dbReference type="ARBA" id="ARBA00022448"/>
    </source>
</evidence>
<dbReference type="PROSITE" id="PS00211">
    <property type="entry name" value="ABC_TRANSPORTER_1"/>
    <property type="match status" value="1"/>
</dbReference>
<dbReference type="Proteomes" id="UP000008363">
    <property type="component" value="Unassembled WGS sequence"/>
</dbReference>
<protein>
    <submittedName>
        <fullName evidence="5">Putative ABC transporter ATP-binding protein</fullName>
    </submittedName>
</protein>
<accession>K6W8Z8</accession>
<name>K6W8Z8_9ACTN</name>
<dbReference type="EMBL" id="BAHC01000089">
    <property type="protein sequence ID" value="GAB90221.1"/>
    <property type="molecule type" value="Genomic_DNA"/>
</dbReference>
<sequence length="302" mass="32279">MAHPSPIASSTTQPSPSITLSDLTFAWPDGTPVFDGISLSIPDAVYSLVGANGAGKTTLLRLIAGELAPRSGSVAIRGEVAMVRQHPHDDPSSTIADVLGIAGIRAALRHIESGSVDERDFGIVGDDWDVEDRAIGQLSALALPTDLDRIVADLSGGEATLLAIVAALLTGPAVLLLDEPTNNLDAAARARLFEVIGRFPGTVVVVSHDLELLEQVDTTLELYRGEVRQFGGPYSFYRETVAAEQQTAEAAVATAANDLRRQRREMIEAQIKLDRRARYAATAQREKRVPKIVAGMRRNAAQ</sequence>
<dbReference type="STRING" id="1108045.GORHZ_089_00080"/>
<dbReference type="Gene3D" id="3.40.50.300">
    <property type="entry name" value="P-loop containing nucleotide triphosphate hydrolases"/>
    <property type="match status" value="1"/>
</dbReference>
<dbReference type="Pfam" id="PF00005">
    <property type="entry name" value="ABC_tran"/>
    <property type="match status" value="1"/>
</dbReference>
<dbReference type="AlphaFoldDB" id="K6W8Z8"/>
<evidence type="ECO:0000259" key="4">
    <source>
        <dbReference type="PROSITE" id="PS50893"/>
    </source>
</evidence>
<dbReference type="InterPro" id="IPR003593">
    <property type="entry name" value="AAA+_ATPase"/>
</dbReference>
<dbReference type="PANTHER" id="PTHR42855:SF1">
    <property type="entry name" value="ABC TRANSPORTER DOMAIN-CONTAINING PROTEIN"/>
    <property type="match status" value="1"/>
</dbReference>
<dbReference type="PANTHER" id="PTHR42855">
    <property type="entry name" value="ABC TRANSPORTER ATP-BINDING SUBUNIT"/>
    <property type="match status" value="1"/>
</dbReference>
<dbReference type="GO" id="GO:0005524">
    <property type="term" value="F:ATP binding"/>
    <property type="evidence" value="ECO:0007669"/>
    <property type="project" value="UniProtKB-KW"/>
</dbReference>
<feature type="non-terminal residue" evidence="5">
    <location>
        <position position="302"/>
    </location>
</feature>
<feature type="domain" description="ABC transporter" evidence="4">
    <location>
        <begin position="18"/>
        <end position="249"/>
    </location>
</feature>
<dbReference type="OrthoDB" id="4500804at2"/>
<organism evidence="5 6">
    <name type="scientific">Gordonia rhizosphera NBRC 16068</name>
    <dbReference type="NCBI Taxonomy" id="1108045"/>
    <lineage>
        <taxon>Bacteria</taxon>
        <taxon>Bacillati</taxon>
        <taxon>Actinomycetota</taxon>
        <taxon>Actinomycetes</taxon>
        <taxon>Mycobacteriales</taxon>
        <taxon>Gordoniaceae</taxon>
        <taxon>Gordonia</taxon>
    </lineage>
</organism>
<dbReference type="PROSITE" id="PS50893">
    <property type="entry name" value="ABC_TRANSPORTER_2"/>
    <property type="match status" value="1"/>
</dbReference>
<dbReference type="GO" id="GO:0016887">
    <property type="term" value="F:ATP hydrolysis activity"/>
    <property type="evidence" value="ECO:0007669"/>
    <property type="project" value="InterPro"/>
</dbReference>